<dbReference type="GO" id="GO:0032259">
    <property type="term" value="P:methylation"/>
    <property type="evidence" value="ECO:0007669"/>
    <property type="project" value="UniProtKB-KW"/>
</dbReference>
<dbReference type="KEGG" id="npy:NPRO_05920"/>
<evidence type="ECO:0000259" key="10">
    <source>
        <dbReference type="Pfam" id="PF01555"/>
    </source>
</evidence>
<dbReference type="EC" id="2.1.1.-" evidence="8"/>
<evidence type="ECO:0000256" key="3">
    <source>
        <dbReference type="ARBA" id="ARBA00022679"/>
    </source>
</evidence>
<evidence type="ECO:0000256" key="7">
    <source>
        <dbReference type="ARBA" id="ARBA00049120"/>
    </source>
</evidence>
<dbReference type="GO" id="GO:0009007">
    <property type="term" value="F:site-specific DNA-methyltransferase (adenine-specific) activity"/>
    <property type="evidence" value="ECO:0007669"/>
    <property type="project" value="TreeGrafter"/>
</dbReference>
<feature type="compositionally biased region" description="Basic and acidic residues" evidence="9">
    <location>
        <begin position="270"/>
        <end position="291"/>
    </location>
</feature>
<keyword evidence="4" id="KW-0949">S-adenosyl-L-methionine</keyword>
<dbReference type="GO" id="GO:0003677">
    <property type="term" value="F:DNA binding"/>
    <property type="evidence" value="ECO:0007669"/>
    <property type="project" value="UniProtKB-KW"/>
</dbReference>
<dbReference type="PRINTS" id="PR00508">
    <property type="entry name" value="S21N4MTFRASE"/>
</dbReference>
<dbReference type="GO" id="GO:0015667">
    <property type="term" value="F:site-specific DNA-methyltransferase (cytosine-N4-specific) activity"/>
    <property type="evidence" value="ECO:0007669"/>
    <property type="project" value="UniProtKB-EC"/>
</dbReference>
<comment type="catalytic activity">
    <reaction evidence="7">
        <text>a 2'-deoxycytidine in DNA + S-adenosyl-L-methionine = an N(4)-methyl-2'-deoxycytidine in DNA + S-adenosyl-L-homocysteine + H(+)</text>
        <dbReference type="Rhea" id="RHEA:16857"/>
        <dbReference type="Rhea" id="RHEA-COMP:11369"/>
        <dbReference type="Rhea" id="RHEA-COMP:13674"/>
        <dbReference type="ChEBI" id="CHEBI:15378"/>
        <dbReference type="ChEBI" id="CHEBI:57856"/>
        <dbReference type="ChEBI" id="CHEBI:59789"/>
        <dbReference type="ChEBI" id="CHEBI:85452"/>
        <dbReference type="ChEBI" id="CHEBI:137933"/>
        <dbReference type="EC" id="2.1.1.113"/>
    </reaction>
</comment>
<evidence type="ECO:0000256" key="4">
    <source>
        <dbReference type="ARBA" id="ARBA00022691"/>
    </source>
</evidence>
<comment type="similarity">
    <text evidence="1">Belongs to the N(4)/N(6)-methyltransferase family. N(4) subfamily.</text>
</comment>
<evidence type="ECO:0000256" key="8">
    <source>
        <dbReference type="RuleBase" id="RU362026"/>
    </source>
</evidence>
<evidence type="ECO:0000256" key="1">
    <source>
        <dbReference type="ARBA" id="ARBA00010203"/>
    </source>
</evidence>
<reference evidence="11" key="1">
    <citation type="journal article" name="DNA Res.">
        <title>The physiological potential of anammox bacteria as revealed by their core genome structure.</title>
        <authorList>
            <person name="Okubo T."/>
            <person name="Toyoda A."/>
            <person name="Fukuhara K."/>
            <person name="Uchiyama I."/>
            <person name="Harigaya Y."/>
            <person name="Kuroiwa M."/>
            <person name="Suzuki T."/>
            <person name="Murakami Y."/>
            <person name="Suwa Y."/>
            <person name="Takami H."/>
        </authorList>
    </citation>
    <scope>NUCLEOTIDE SEQUENCE</scope>
    <source>
        <strain evidence="11">317325-2</strain>
    </source>
</reference>
<dbReference type="Proteomes" id="UP000662873">
    <property type="component" value="Chromosome"/>
</dbReference>
<dbReference type="GO" id="GO:0009307">
    <property type="term" value="P:DNA restriction-modification system"/>
    <property type="evidence" value="ECO:0007669"/>
    <property type="project" value="UniProtKB-KW"/>
</dbReference>
<feature type="region of interest" description="Disordered" evidence="9">
    <location>
        <begin position="268"/>
        <end position="291"/>
    </location>
</feature>
<name>A0A809S346_9BACT</name>
<evidence type="ECO:0000256" key="9">
    <source>
        <dbReference type="SAM" id="MobiDB-lite"/>
    </source>
</evidence>
<keyword evidence="5" id="KW-0680">Restriction system</keyword>
<dbReference type="SUPFAM" id="SSF53335">
    <property type="entry name" value="S-adenosyl-L-methionine-dependent methyltransferases"/>
    <property type="match status" value="1"/>
</dbReference>
<evidence type="ECO:0000313" key="12">
    <source>
        <dbReference type="Proteomes" id="UP000662873"/>
    </source>
</evidence>
<evidence type="ECO:0000256" key="5">
    <source>
        <dbReference type="ARBA" id="ARBA00022747"/>
    </source>
</evidence>
<dbReference type="Pfam" id="PF01555">
    <property type="entry name" value="N6_N4_Mtase"/>
    <property type="match status" value="1"/>
</dbReference>
<dbReference type="InterPro" id="IPR017985">
    <property type="entry name" value="MeTrfase_CN4_CS"/>
</dbReference>
<gene>
    <name evidence="11" type="ORF">NPRO_05920</name>
</gene>
<dbReference type="EMBL" id="AP021858">
    <property type="protein sequence ID" value="BBO22997.1"/>
    <property type="molecule type" value="Genomic_DNA"/>
</dbReference>
<dbReference type="PROSITE" id="PS00093">
    <property type="entry name" value="N4_MTASE"/>
    <property type="match status" value="1"/>
</dbReference>
<sequence length="291" mass="32694">MADLESNSVHLIVTSPPYWQIKDYGHASQVGFSESYESFINHLNLVWSECERVLHPGCRLCVNVGDQFARAAAYGRYKLISLQSEVIRCCETLGMDYMGTIIWRKVTSMRTTGGAVIMGSYPRPRNGMIKVDFEYILLFKKLGKPPTVSQDQKVAATLTAEEWNTFFAGHWSIPGEKGSSHPAAFPVEVPARLLRMFSFPGETVLDPFAGSGTTLKAASEWGRFAVGYDIHPGFAEVARSRLPEIDVVESPPLDPEFVARKLEGLPYQFRDPHGFDRRRSPDEVEQLMRSR</sequence>
<dbReference type="PANTHER" id="PTHR13370:SF3">
    <property type="entry name" value="TRNA (GUANINE(10)-N2)-METHYLTRANSFERASE HOMOLOG"/>
    <property type="match status" value="1"/>
</dbReference>
<evidence type="ECO:0000313" key="11">
    <source>
        <dbReference type="EMBL" id="BBO22997.1"/>
    </source>
</evidence>
<evidence type="ECO:0000256" key="6">
    <source>
        <dbReference type="ARBA" id="ARBA00023125"/>
    </source>
</evidence>
<organism evidence="11 12">
    <name type="scientific">Candidatus Nitrosymbiomonas proteolyticus</name>
    <dbReference type="NCBI Taxonomy" id="2608984"/>
    <lineage>
        <taxon>Bacteria</taxon>
        <taxon>Bacillati</taxon>
        <taxon>Armatimonadota</taxon>
        <taxon>Armatimonadota incertae sedis</taxon>
        <taxon>Candidatus Nitrosymbiomonas</taxon>
    </lineage>
</organism>
<dbReference type="GO" id="GO:0005737">
    <property type="term" value="C:cytoplasm"/>
    <property type="evidence" value="ECO:0007669"/>
    <property type="project" value="TreeGrafter"/>
</dbReference>
<keyword evidence="2 11" id="KW-0489">Methyltransferase</keyword>
<proteinExistence type="inferred from homology"/>
<dbReference type="InterPro" id="IPR029063">
    <property type="entry name" value="SAM-dependent_MTases_sf"/>
</dbReference>
<accession>A0A809S346</accession>
<feature type="domain" description="DNA methylase N-4/N-6" evidence="10">
    <location>
        <begin position="9"/>
        <end position="238"/>
    </location>
</feature>
<dbReference type="Gene3D" id="3.40.50.150">
    <property type="entry name" value="Vaccinia Virus protein VP39"/>
    <property type="match status" value="1"/>
</dbReference>
<protein>
    <recommendedName>
        <fullName evidence="8">Methyltransferase</fullName>
        <ecNumber evidence="8">2.1.1.-</ecNumber>
    </recommendedName>
</protein>
<dbReference type="InterPro" id="IPR002941">
    <property type="entry name" value="DNA_methylase_N4/N6"/>
</dbReference>
<keyword evidence="3" id="KW-0808">Transferase</keyword>
<dbReference type="GO" id="GO:0008170">
    <property type="term" value="F:N-methyltransferase activity"/>
    <property type="evidence" value="ECO:0007669"/>
    <property type="project" value="InterPro"/>
</dbReference>
<dbReference type="AlphaFoldDB" id="A0A809S346"/>
<evidence type="ECO:0000256" key="2">
    <source>
        <dbReference type="ARBA" id="ARBA00022603"/>
    </source>
</evidence>
<keyword evidence="6" id="KW-0238">DNA-binding</keyword>
<dbReference type="PANTHER" id="PTHR13370">
    <property type="entry name" value="RNA METHYLASE-RELATED"/>
    <property type="match status" value="1"/>
</dbReference>
<dbReference type="InterPro" id="IPR001091">
    <property type="entry name" value="RM_Methyltransferase"/>
</dbReference>